<evidence type="ECO:0000313" key="2">
    <source>
        <dbReference type="Proteomes" id="UP000007730"/>
    </source>
</evidence>
<dbReference type="Proteomes" id="UP000007730">
    <property type="component" value="Chromosome"/>
</dbReference>
<dbReference type="KEGG" id="ocg:OCA5_c03800"/>
<dbReference type="EMBL" id="CP002826">
    <property type="protein sequence ID" value="AEI05105.1"/>
    <property type="molecule type" value="Genomic_DNA"/>
</dbReference>
<keyword evidence="2" id="KW-1185">Reference proteome</keyword>
<reference evidence="1 2" key="1">
    <citation type="journal article" date="2011" name="J. Bacteriol.">
        <title>Complete genome sequences of the chemolithoautotrophic Oligotropha carboxidovorans strains OM4 and OM5.</title>
        <authorList>
            <person name="Volland S."/>
            <person name="Rachinger M."/>
            <person name="Strittmatter A."/>
            <person name="Daniel R."/>
            <person name="Gottschalk G."/>
            <person name="Meyer O."/>
        </authorList>
    </citation>
    <scope>NUCLEOTIDE SEQUENCE [LARGE SCALE GENOMIC DNA]</scope>
    <source>
        <strain evidence="2">ATCC 49405 / DSM 1227 / KCTC 32145 / OM5</strain>
    </source>
</reference>
<protein>
    <submittedName>
        <fullName evidence="1">Uncharacterized protein</fullName>
    </submittedName>
</protein>
<organism evidence="1 2">
    <name type="scientific">Afipia carboxidovorans (strain ATCC 49405 / DSM 1227 / KCTC 32145 / OM5)</name>
    <name type="common">Oligotropha carboxidovorans</name>
    <dbReference type="NCBI Taxonomy" id="504832"/>
    <lineage>
        <taxon>Bacteria</taxon>
        <taxon>Pseudomonadati</taxon>
        <taxon>Pseudomonadota</taxon>
        <taxon>Alphaproteobacteria</taxon>
        <taxon>Hyphomicrobiales</taxon>
        <taxon>Nitrobacteraceae</taxon>
        <taxon>Afipia</taxon>
    </lineage>
</organism>
<dbReference type="AlphaFoldDB" id="F8BUQ2"/>
<name>F8BUQ2_AFIC5</name>
<sequence>MPYPPPWKSILAKTNHLPNISWGLAAVSLDKACWNRDSQFISITKCLALQRYFRHFDATKFIVENNKFSNGLAQTWHD</sequence>
<gene>
    <name evidence="1" type="ordered locus">OCA5_c03800</name>
</gene>
<dbReference type="HOGENOM" id="CLU_2618545_0_0_5"/>
<evidence type="ECO:0000313" key="1">
    <source>
        <dbReference type="EMBL" id="AEI05105.1"/>
    </source>
</evidence>
<proteinExistence type="predicted"/>
<accession>F8BUQ2</accession>